<proteinExistence type="predicted"/>
<comment type="caution">
    <text evidence="2">The sequence shown here is derived from an EMBL/GenBank/DDBJ whole genome shotgun (WGS) entry which is preliminary data.</text>
</comment>
<accession>A0ABP0D8B1</accession>
<feature type="compositionally biased region" description="Polar residues" evidence="1">
    <location>
        <begin position="1"/>
        <end position="10"/>
    </location>
</feature>
<gene>
    <name evidence="2" type="ORF">SEPCBS57363_000886</name>
</gene>
<sequence length="378" mass="42139">MSPETRSSAKATAEAGPSATQGQSIALSSATTDTNQTVTHADLMQFYKQIRAEDDRRREDDNRRREDDNRRREEEDRLREEEDRRREERNLSFQQQSLSFQQQSLSFQQQSLGFQQQSLSFQKLLMDRFGPSPANTSDQPSPSPSLATQIEVETSKPSASADVIDVPDVPDVPDVHAALASDTTTSRSASPAIFSVEADCQIRGEEESYEHLAEVQVETVDAGVTARLTTVEADIDAPAPASVAQPVLAAKTAHSSVKKGKICEAINSREKTDTLYTIPALSEYLVLQTLLSLVPIAKIPYIAHSTVMRTDWLSRPPDMRQQAFNILPIETVNTASQMPTRPQTASARWQLFIRHATRFLSYCACQSDCHFRTQRIHS</sequence>
<protein>
    <submittedName>
        <fullName evidence="2">Uncharacterized protein</fullName>
    </submittedName>
</protein>
<evidence type="ECO:0000313" key="3">
    <source>
        <dbReference type="Proteomes" id="UP001642501"/>
    </source>
</evidence>
<organism evidence="2 3">
    <name type="scientific">Sporothrix epigloea</name>
    <dbReference type="NCBI Taxonomy" id="1892477"/>
    <lineage>
        <taxon>Eukaryota</taxon>
        <taxon>Fungi</taxon>
        <taxon>Dikarya</taxon>
        <taxon>Ascomycota</taxon>
        <taxon>Pezizomycotina</taxon>
        <taxon>Sordariomycetes</taxon>
        <taxon>Sordariomycetidae</taxon>
        <taxon>Ophiostomatales</taxon>
        <taxon>Ophiostomataceae</taxon>
        <taxon>Sporothrix</taxon>
    </lineage>
</organism>
<name>A0ABP0D8B1_9PEZI</name>
<feature type="region of interest" description="Disordered" evidence="1">
    <location>
        <begin position="127"/>
        <end position="166"/>
    </location>
</feature>
<keyword evidence="3" id="KW-1185">Reference proteome</keyword>
<feature type="compositionally biased region" description="Polar residues" evidence="1">
    <location>
        <begin position="133"/>
        <end position="158"/>
    </location>
</feature>
<feature type="region of interest" description="Disordered" evidence="1">
    <location>
        <begin position="1"/>
        <end position="87"/>
    </location>
</feature>
<evidence type="ECO:0000256" key="1">
    <source>
        <dbReference type="SAM" id="MobiDB-lite"/>
    </source>
</evidence>
<dbReference type="Proteomes" id="UP001642501">
    <property type="component" value="Unassembled WGS sequence"/>
</dbReference>
<evidence type="ECO:0000313" key="2">
    <source>
        <dbReference type="EMBL" id="CAK7264074.1"/>
    </source>
</evidence>
<feature type="compositionally biased region" description="Polar residues" evidence="1">
    <location>
        <begin position="18"/>
        <end position="39"/>
    </location>
</feature>
<reference evidence="2 3" key="1">
    <citation type="submission" date="2024-01" db="EMBL/GenBank/DDBJ databases">
        <authorList>
            <person name="Allen C."/>
            <person name="Tagirdzhanova G."/>
        </authorList>
    </citation>
    <scope>NUCLEOTIDE SEQUENCE [LARGE SCALE GENOMIC DNA]</scope>
    <source>
        <strain evidence="2 3">CBS 573.63</strain>
    </source>
</reference>
<feature type="compositionally biased region" description="Basic and acidic residues" evidence="1">
    <location>
        <begin position="50"/>
        <end position="87"/>
    </location>
</feature>
<dbReference type="EMBL" id="CAWUOM010000008">
    <property type="protein sequence ID" value="CAK7264074.1"/>
    <property type="molecule type" value="Genomic_DNA"/>
</dbReference>